<feature type="domain" description="Transcription factor Iwr1" evidence="11">
    <location>
        <begin position="155"/>
        <end position="221"/>
    </location>
</feature>
<name>A0A2J7QF39_9NEOP</name>
<dbReference type="PANTHER" id="PTHR31196:SF2">
    <property type="entry name" value="RNA POLYMERASE II NUCLEAR LOCALIZATION PROTEIN SLC7A6OS-RELATED"/>
    <property type="match status" value="1"/>
</dbReference>
<feature type="region of interest" description="Disordered" evidence="10">
    <location>
        <begin position="286"/>
        <end position="313"/>
    </location>
</feature>
<dbReference type="Proteomes" id="UP000235965">
    <property type="component" value="Unassembled WGS sequence"/>
</dbReference>
<evidence type="ECO:0000256" key="1">
    <source>
        <dbReference type="ARBA" id="ARBA00003202"/>
    </source>
</evidence>
<evidence type="ECO:0000256" key="9">
    <source>
        <dbReference type="ARBA" id="ARBA00023242"/>
    </source>
</evidence>
<feature type="region of interest" description="Disordered" evidence="10">
    <location>
        <begin position="189"/>
        <end position="224"/>
    </location>
</feature>
<comment type="subcellular location">
    <subcellularLocation>
        <location evidence="3">Cytoplasm</location>
    </subcellularLocation>
    <subcellularLocation>
        <location evidence="2">Nucleus</location>
    </subcellularLocation>
</comment>
<proteinExistence type="inferred from homology"/>
<comment type="similarity">
    <text evidence="4">Belongs to the IWR1/SLC7A6OS family.</text>
</comment>
<dbReference type="EMBL" id="NEVH01015302">
    <property type="protein sequence ID" value="PNF27194.1"/>
    <property type="molecule type" value="Genomic_DNA"/>
</dbReference>
<feature type="compositionally biased region" description="Acidic residues" evidence="10">
    <location>
        <begin position="190"/>
        <end position="209"/>
    </location>
</feature>
<evidence type="ECO:0000256" key="7">
    <source>
        <dbReference type="ARBA" id="ARBA00022490"/>
    </source>
</evidence>
<dbReference type="InterPro" id="IPR013883">
    <property type="entry name" value="TF_Iwr1_dom"/>
</dbReference>
<evidence type="ECO:0000259" key="11">
    <source>
        <dbReference type="Pfam" id="PF08574"/>
    </source>
</evidence>
<organism evidence="12 13">
    <name type="scientific">Cryptotermes secundus</name>
    <dbReference type="NCBI Taxonomy" id="105785"/>
    <lineage>
        <taxon>Eukaryota</taxon>
        <taxon>Metazoa</taxon>
        <taxon>Ecdysozoa</taxon>
        <taxon>Arthropoda</taxon>
        <taxon>Hexapoda</taxon>
        <taxon>Insecta</taxon>
        <taxon>Pterygota</taxon>
        <taxon>Neoptera</taxon>
        <taxon>Polyneoptera</taxon>
        <taxon>Dictyoptera</taxon>
        <taxon>Blattodea</taxon>
        <taxon>Blattoidea</taxon>
        <taxon>Termitoidae</taxon>
        <taxon>Kalotermitidae</taxon>
        <taxon>Cryptotermitinae</taxon>
        <taxon>Cryptotermes</taxon>
    </lineage>
</organism>
<feature type="compositionally biased region" description="Basic and acidic residues" evidence="10">
    <location>
        <begin position="211"/>
        <end position="224"/>
    </location>
</feature>
<dbReference type="GO" id="GO:0005737">
    <property type="term" value="C:cytoplasm"/>
    <property type="evidence" value="ECO:0007669"/>
    <property type="project" value="UniProtKB-SubCell"/>
</dbReference>
<dbReference type="FunCoup" id="A0A2J7QF39">
    <property type="interactions" value="1226"/>
</dbReference>
<feature type="compositionally biased region" description="Acidic residues" evidence="10">
    <location>
        <begin position="286"/>
        <end position="307"/>
    </location>
</feature>
<dbReference type="STRING" id="105785.A0A2J7QF39"/>
<dbReference type="GO" id="GO:0032502">
    <property type="term" value="P:developmental process"/>
    <property type="evidence" value="ECO:0007669"/>
    <property type="project" value="TreeGrafter"/>
</dbReference>
<dbReference type="InterPro" id="IPR040218">
    <property type="entry name" value="SLC7A6OS"/>
</dbReference>
<evidence type="ECO:0000256" key="2">
    <source>
        <dbReference type="ARBA" id="ARBA00004123"/>
    </source>
</evidence>
<dbReference type="Pfam" id="PF08574">
    <property type="entry name" value="Iwr1"/>
    <property type="match status" value="1"/>
</dbReference>
<evidence type="ECO:0000256" key="3">
    <source>
        <dbReference type="ARBA" id="ARBA00004496"/>
    </source>
</evidence>
<sequence length="313" mass="35724">MAAVVRLKRRADEQPLEGLVLTCKKRKSEDDEIQITPVFKFAGTVKNREDVASHIGKILTQNRNKRGRRNKPDVTGKLRREMRHLAQENRLKVVNCFRALKDLDAFETEKETEVSNEDEIPFTVLDVVSGQESNPVSSQSQPELAPGGDNRPDAGYVYDLYYTSVAGSEGLVDLDNLSVHPLSQSYWEYQDPEDSSDMSPEEEDEDSNDENNWRNDYPDSDHSLSIDDMRMTMQMGDLNLSEGEELSSDDSDEDLIYGTSVDPQDVALYGEGYARYKARMKLEMFDEEESEDDVNDRECSSDEEEDDPARRFM</sequence>
<evidence type="ECO:0000313" key="13">
    <source>
        <dbReference type="Proteomes" id="UP000235965"/>
    </source>
</evidence>
<dbReference type="InParanoid" id="A0A2J7QF39"/>
<evidence type="ECO:0000256" key="10">
    <source>
        <dbReference type="SAM" id="MobiDB-lite"/>
    </source>
</evidence>
<reference evidence="12 13" key="1">
    <citation type="submission" date="2017-12" db="EMBL/GenBank/DDBJ databases">
        <title>Hemimetabolous genomes reveal molecular basis of termite eusociality.</title>
        <authorList>
            <person name="Harrison M.C."/>
            <person name="Jongepier E."/>
            <person name="Robertson H.M."/>
            <person name="Arning N."/>
            <person name="Bitard-Feildel T."/>
            <person name="Chao H."/>
            <person name="Childers C.P."/>
            <person name="Dinh H."/>
            <person name="Doddapaneni H."/>
            <person name="Dugan S."/>
            <person name="Gowin J."/>
            <person name="Greiner C."/>
            <person name="Han Y."/>
            <person name="Hu H."/>
            <person name="Hughes D.S.T."/>
            <person name="Huylmans A.-K."/>
            <person name="Kemena C."/>
            <person name="Kremer L.P.M."/>
            <person name="Lee S.L."/>
            <person name="Lopez-Ezquerra A."/>
            <person name="Mallet L."/>
            <person name="Monroy-Kuhn J.M."/>
            <person name="Moser A."/>
            <person name="Murali S.C."/>
            <person name="Muzny D.M."/>
            <person name="Otani S."/>
            <person name="Piulachs M.-D."/>
            <person name="Poelchau M."/>
            <person name="Qu J."/>
            <person name="Schaub F."/>
            <person name="Wada-Katsumata A."/>
            <person name="Worley K.C."/>
            <person name="Xie Q."/>
            <person name="Ylla G."/>
            <person name="Poulsen M."/>
            <person name="Gibbs R.A."/>
            <person name="Schal C."/>
            <person name="Richards S."/>
            <person name="Belles X."/>
            <person name="Korb J."/>
            <person name="Bornberg-Bauer E."/>
        </authorList>
    </citation>
    <scope>NUCLEOTIDE SEQUENCE [LARGE SCALE GENOMIC DNA]</scope>
    <source>
        <tissue evidence="12">Whole body</tissue>
    </source>
</reference>
<dbReference type="OrthoDB" id="6255506at2759"/>
<dbReference type="PANTHER" id="PTHR31196">
    <property type="entry name" value="RNA POLYMERASE II NUCLEAR LOCALIZATION PROTEIN SLC7A6OS-RELATED"/>
    <property type="match status" value="1"/>
</dbReference>
<evidence type="ECO:0000313" key="12">
    <source>
        <dbReference type="EMBL" id="PNF27194.1"/>
    </source>
</evidence>
<feature type="compositionally biased region" description="Polar residues" evidence="10">
    <location>
        <begin position="130"/>
        <end position="142"/>
    </location>
</feature>
<comment type="caution">
    <text evidence="12">The sequence shown here is derived from an EMBL/GenBank/DDBJ whole genome shotgun (WGS) entry which is preliminary data.</text>
</comment>
<dbReference type="GO" id="GO:0005634">
    <property type="term" value="C:nucleus"/>
    <property type="evidence" value="ECO:0007669"/>
    <property type="project" value="UniProtKB-SubCell"/>
</dbReference>
<evidence type="ECO:0000256" key="6">
    <source>
        <dbReference type="ARBA" id="ARBA00022448"/>
    </source>
</evidence>
<keyword evidence="9" id="KW-0539">Nucleus</keyword>
<comment type="function">
    <text evidence="1">Directs RNA polymerase II nuclear import.</text>
</comment>
<keyword evidence="7" id="KW-0963">Cytoplasm</keyword>
<keyword evidence="6" id="KW-0813">Transport</keyword>
<evidence type="ECO:0000256" key="5">
    <source>
        <dbReference type="ARBA" id="ARBA00017036"/>
    </source>
</evidence>
<evidence type="ECO:0000256" key="8">
    <source>
        <dbReference type="ARBA" id="ARBA00022927"/>
    </source>
</evidence>
<dbReference type="AlphaFoldDB" id="A0A2J7QF39"/>
<keyword evidence="8" id="KW-0653">Protein transport</keyword>
<feature type="region of interest" description="Disordered" evidence="10">
    <location>
        <begin position="130"/>
        <end position="151"/>
    </location>
</feature>
<dbReference type="GO" id="GO:0015031">
    <property type="term" value="P:protein transport"/>
    <property type="evidence" value="ECO:0007669"/>
    <property type="project" value="UniProtKB-KW"/>
</dbReference>
<protein>
    <recommendedName>
        <fullName evidence="5">Probable RNA polymerase II nuclear localization protein SLC7A6OS</fullName>
    </recommendedName>
</protein>
<evidence type="ECO:0000256" key="4">
    <source>
        <dbReference type="ARBA" id="ARBA00010218"/>
    </source>
</evidence>
<keyword evidence="13" id="KW-1185">Reference proteome</keyword>
<gene>
    <name evidence="12" type="ORF">B7P43_G06489</name>
</gene>
<accession>A0A2J7QF39</accession>